<comment type="caution">
    <text evidence="1">The sequence shown here is derived from an EMBL/GenBank/DDBJ whole genome shotgun (WGS) entry which is preliminary data.</text>
</comment>
<reference evidence="1 2" key="1">
    <citation type="submission" date="2020-04" db="EMBL/GenBank/DDBJ databases">
        <title>Perkinsus olseni comparative genomics.</title>
        <authorList>
            <person name="Bogema D.R."/>
        </authorList>
    </citation>
    <scope>NUCLEOTIDE SEQUENCE [LARGE SCALE GENOMIC DNA]</scope>
    <source>
        <strain evidence="1 2">ATCC PRA-207</strain>
    </source>
</reference>
<dbReference type="AlphaFoldDB" id="A0A7J6S3Z4"/>
<sequence length="242" mass="27845">MNDCAGACNAGSLFFANLNRLFNLFSSSPKRWELIRQHGFSLHSQSTTRWSARLEAVKPLFKHYNEILDALDRLVETQLSPDDEACGVAESLAQYFCSFEAVVLTATWYHLLRKANAASVKLQDKKMALSGEVEIIQELINDVSSCKESWKDVRHGCSEMAEALDLSVDFTSYFNRYHRRLRRALPASDEEKERHFITNVYEPMHDACLSSLRERFEDTRKLVNTFACLWEYPGMSDDQIKL</sequence>
<dbReference type="Proteomes" id="UP000553632">
    <property type="component" value="Unassembled WGS sequence"/>
</dbReference>
<dbReference type="EMBL" id="JABANO010021155">
    <property type="protein sequence ID" value="KAF4727275.1"/>
    <property type="molecule type" value="Genomic_DNA"/>
</dbReference>
<evidence type="ECO:0000313" key="1">
    <source>
        <dbReference type="EMBL" id="KAF4727275.1"/>
    </source>
</evidence>
<evidence type="ECO:0000313" key="2">
    <source>
        <dbReference type="Proteomes" id="UP000553632"/>
    </source>
</evidence>
<name>A0A7J6S3Z4_PEROL</name>
<protein>
    <submittedName>
        <fullName evidence="1">Uncharacterized protein</fullName>
    </submittedName>
</protein>
<keyword evidence="2" id="KW-1185">Reference proteome</keyword>
<gene>
    <name evidence="1" type="ORF">FOZ63_031423</name>
</gene>
<organism evidence="1 2">
    <name type="scientific">Perkinsus olseni</name>
    <name type="common">Perkinsus atlanticus</name>
    <dbReference type="NCBI Taxonomy" id="32597"/>
    <lineage>
        <taxon>Eukaryota</taxon>
        <taxon>Sar</taxon>
        <taxon>Alveolata</taxon>
        <taxon>Perkinsozoa</taxon>
        <taxon>Perkinsea</taxon>
        <taxon>Perkinsida</taxon>
        <taxon>Perkinsidae</taxon>
        <taxon>Perkinsus</taxon>
    </lineage>
</organism>
<proteinExistence type="predicted"/>
<accession>A0A7J6S3Z4</accession>